<name>A0A841U4F8_9BACL</name>
<dbReference type="PANTHER" id="PTHR43685">
    <property type="entry name" value="GLYCOSYLTRANSFERASE"/>
    <property type="match status" value="1"/>
</dbReference>
<evidence type="ECO:0000313" key="4">
    <source>
        <dbReference type="EMBL" id="MBB6694659.1"/>
    </source>
</evidence>
<dbReference type="InterPro" id="IPR050834">
    <property type="entry name" value="Glycosyltransf_2"/>
</dbReference>
<dbReference type="InterPro" id="IPR027791">
    <property type="entry name" value="Galactosyl_T_C"/>
</dbReference>
<dbReference type="AlphaFoldDB" id="A0A841U4F8"/>
<evidence type="ECO:0000259" key="2">
    <source>
        <dbReference type="Pfam" id="PF00535"/>
    </source>
</evidence>
<evidence type="ECO:0000256" key="1">
    <source>
        <dbReference type="ARBA" id="ARBA00022679"/>
    </source>
</evidence>
<gene>
    <name evidence="4" type="ORF">H7B90_24995</name>
</gene>
<dbReference type="Pfam" id="PF00535">
    <property type="entry name" value="Glycos_transf_2"/>
    <property type="match status" value="1"/>
</dbReference>
<evidence type="ECO:0000259" key="3">
    <source>
        <dbReference type="Pfam" id="PF02709"/>
    </source>
</evidence>
<organism evidence="4 5">
    <name type="scientific">Cohnella xylanilytica</name>
    <dbReference type="NCBI Taxonomy" id="557555"/>
    <lineage>
        <taxon>Bacteria</taxon>
        <taxon>Bacillati</taxon>
        <taxon>Bacillota</taxon>
        <taxon>Bacilli</taxon>
        <taxon>Bacillales</taxon>
        <taxon>Paenibacillaceae</taxon>
        <taxon>Cohnella</taxon>
    </lineage>
</organism>
<dbReference type="Gene3D" id="3.90.550.10">
    <property type="entry name" value="Spore Coat Polysaccharide Biosynthesis Protein SpsA, Chain A"/>
    <property type="match status" value="1"/>
</dbReference>
<accession>A0A841U4F8</accession>
<reference evidence="4 5" key="1">
    <citation type="submission" date="2020-08" db="EMBL/GenBank/DDBJ databases">
        <title>Cohnella phylogeny.</title>
        <authorList>
            <person name="Dunlap C."/>
        </authorList>
    </citation>
    <scope>NUCLEOTIDE SEQUENCE [LARGE SCALE GENOMIC DNA]</scope>
    <source>
        <strain evidence="4 5">DSM 25239</strain>
    </source>
</reference>
<proteinExistence type="predicted"/>
<dbReference type="InterPro" id="IPR001173">
    <property type="entry name" value="Glyco_trans_2-like"/>
</dbReference>
<dbReference type="PANTHER" id="PTHR43685:SF2">
    <property type="entry name" value="GLYCOSYLTRANSFERASE 2-LIKE DOMAIN-CONTAINING PROTEIN"/>
    <property type="match status" value="1"/>
</dbReference>
<dbReference type="InterPro" id="IPR029044">
    <property type="entry name" value="Nucleotide-diphossugar_trans"/>
</dbReference>
<dbReference type="SUPFAM" id="SSF53448">
    <property type="entry name" value="Nucleotide-diphospho-sugar transferases"/>
    <property type="match status" value="1"/>
</dbReference>
<feature type="domain" description="Galactosyltransferase C-terminal" evidence="3">
    <location>
        <begin position="168"/>
        <end position="221"/>
    </location>
</feature>
<protein>
    <submittedName>
        <fullName evidence="4">Glycosyltransferase</fullName>
    </submittedName>
</protein>
<dbReference type="Proteomes" id="UP000553776">
    <property type="component" value="Unassembled WGS sequence"/>
</dbReference>
<comment type="caution">
    <text evidence="4">The sequence shown here is derived from an EMBL/GenBank/DDBJ whole genome shotgun (WGS) entry which is preliminary data.</text>
</comment>
<sequence>MKYSFVIPTYNNKSLLRNTLESLNCQIGFEQGGYEAIVVDDGSDDDTLGAIRDIPRTYEFRYVYLERSADSCRARVRNIGWREARGRFIVFLDSDMIVNRDYLRELDRYLDRDPELLVVSFRYMLQEPVAYEDVRSGRLFERDFTEFRSIRFMEARHFDCQVHSFNLSALRHPWHCVHSCNMALSKEKLEALGGFEERFKGWGLEDTDLGYRSHRLGIRTALHLGAEALHQYHGEVFGDARTLKKMIEWDRNITLMYKIRPDLRRELPRWRINAAYFTRRVPQLLMRRERKRTEHRFVVRREEEIPALKERIAALSAEPGNLIVVRDELESADFHLWVQRLGFTPGEIRYFPNSYTLDRREIRRYFGEVFTWRKKIVILYRSLRLLGRKFARSLHPAKEAG</sequence>
<keyword evidence="5" id="KW-1185">Reference proteome</keyword>
<dbReference type="EMBL" id="JACJVR010000098">
    <property type="protein sequence ID" value="MBB6694659.1"/>
    <property type="molecule type" value="Genomic_DNA"/>
</dbReference>
<keyword evidence="1 4" id="KW-0808">Transferase</keyword>
<dbReference type="Pfam" id="PF02709">
    <property type="entry name" value="Glyco_transf_7C"/>
    <property type="match status" value="1"/>
</dbReference>
<evidence type="ECO:0000313" key="5">
    <source>
        <dbReference type="Proteomes" id="UP000553776"/>
    </source>
</evidence>
<dbReference type="GO" id="GO:0016740">
    <property type="term" value="F:transferase activity"/>
    <property type="evidence" value="ECO:0007669"/>
    <property type="project" value="UniProtKB-KW"/>
</dbReference>
<dbReference type="RefSeq" id="WP_185138624.1">
    <property type="nucleotide sequence ID" value="NZ_JACJVR010000098.1"/>
</dbReference>
<feature type="domain" description="Glycosyltransferase 2-like" evidence="2">
    <location>
        <begin position="4"/>
        <end position="136"/>
    </location>
</feature>